<comment type="caution">
    <text evidence="1">The sequence shown here is derived from an EMBL/GenBank/DDBJ whole genome shotgun (WGS) entry which is preliminary data.</text>
</comment>
<organism evidence="1 2">
    <name type="scientific">Littorina saxatilis</name>
    <dbReference type="NCBI Taxonomy" id="31220"/>
    <lineage>
        <taxon>Eukaryota</taxon>
        <taxon>Metazoa</taxon>
        <taxon>Spiralia</taxon>
        <taxon>Lophotrochozoa</taxon>
        <taxon>Mollusca</taxon>
        <taxon>Gastropoda</taxon>
        <taxon>Caenogastropoda</taxon>
        <taxon>Littorinimorpha</taxon>
        <taxon>Littorinoidea</taxon>
        <taxon>Littorinidae</taxon>
        <taxon>Littorina</taxon>
    </lineage>
</organism>
<keyword evidence="2" id="KW-1185">Reference proteome</keyword>
<dbReference type="Proteomes" id="UP001374579">
    <property type="component" value="Unassembled WGS sequence"/>
</dbReference>
<evidence type="ECO:0000313" key="2">
    <source>
        <dbReference type="Proteomes" id="UP001374579"/>
    </source>
</evidence>
<evidence type="ECO:0000313" key="1">
    <source>
        <dbReference type="EMBL" id="KAK7090678.1"/>
    </source>
</evidence>
<accession>A0AAN9G0A4</accession>
<dbReference type="AlphaFoldDB" id="A0AAN9G0A4"/>
<proteinExistence type="predicted"/>
<protein>
    <submittedName>
        <fullName evidence="1">Uncharacterized protein</fullName>
    </submittedName>
</protein>
<name>A0AAN9G0A4_9CAEN</name>
<dbReference type="EMBL" id="JBAMIC010000024">
    <property type="protein sequence ID" value="KAK7090678.1"/>
    <property type="molecule type" value="Genomic_DNA"/>
</dbReference>
<gene>
    <name evidence="1" type="ORF">V1264_010440</name>
</gene>
<reference evidence="1 2" key="1">
    <citation type="submission" date="2024-02" db="EMBL/GenBank/DDBJ databases">
        <title>Chromosome-scale genome assembly of the rough periwinkle Littorina saxatilis.</title>
        <authorList>
            <person name="De Jode A."/>
            <person name="Faria R."/>
            <person name="Formenti G."/>
            <person name="Sims Y."/>
            <person name="Smith T.P."/>
            <person name="Tracey A."/>
            <person name="Wood J.M.D."/>
            <person name="Zagrodzka Z.B."/>
            <person name="Johannesson K."/>
            <person name="Butlin R.K."/>
            <person name="Leder E.H."/>
        </authorList>
    </citation>
    <scope>NUCLEOTIDE SEQUENCE [LARGE SCALE GENOMIC DNA]</scope>
    <source>
        <strain evidence="1">Snail1</strain>
        <tissue evidence="1">Muscle</tissue>
    </source>
</reference>
<sequence>MVVSCERPLSDSVDSSSIQEKTDMGNWFGTSLDEAIDDEVNHGYTQSGSEVVILYRPQASKPNFGFVKTETGYQAKMRAKTGNGRTLGHDSRIIPCDVYMRIRSVSQGNSGDSYKVSFNTGGHDLTEYFN</sequence>